<organism evidence="2 3">
    <name type="scientific">Fusibacter tunisiensis</name>
    <dbReference type="NCBI Taxonomy" id="1008308"/>
    <lineage>
        <taxon>Bacteria</taxon>
        <taxon>Bacillati</taxon>
        <taxon>Bacillota</taxon>
        <taxon>Clostridia</taxon>
        <taxon>Eubacteriales</taxon>
        <taxon>Eubacteriales Family XII. Incertae Sedis</taxon>
        <taxon>Fusibacter</taxon>
    </lineage>
</organism>
<dbReference type="InterPro" id="IPR027463">
    <property type="entry name" value="AcrB_DN_DC_subdom"/>
</dbReference>
<evidence type="ECO:0000313" key="2">
    <source>
        <dbReference type="EMBL" id="MBM7561038.1"/>
    </source>
</evidence>
<evidence type="ECO:0000256" key="1">
    <source>
        <dbReference type="SAM" id="Phobius"/>
    </source>
</evidence>
<keyword evidence="1" id="KW-1133">Transmembrane helix</keyword>
<name>A0ABS2MNQ3_9FIRM</name>
<feature type="transmembrane region" description="Helical" evidence="1">
    <location>
        <begin position="334"/>
        <end position="353"/>
    </location>
</feature>
<keyword evidence="1" id="KW-0812">Transmembrane</keyword>
<feature type="transmembrane region" description="Helical" evidence="1">
    <location>
        <begin position="466"/>
        <end position="489"/>
    </location>
</feature>
<dbReference type="SUPFAM" id="SSF82693">
    <property type="entry name" value="Multidrug efflux transporter AcrB pore domain, PN1, PN2, PC1 and PC2 subdomains"/>
    <property type="match status" value="2"/>
</dbReference>
<feature type="transmembrane region" description="Helical" evidence="1">
    <location>
        <begin position="904"/>
        <end position="925"/>
    </location>
</feature>
<dbReference type="SUPFAM" id="SSF82714">
    <property type="entry name" value="Multidrug efflux transporter AcrB TolC docking domain, DN and DC subdomains"/>
    <property type="match status" value="2"/>
</dbReference>
<keyword evidence="3" id="KW-1185">Reference proteome</keyword>
<dbReference type="Gene3D" id="3.30.70.1320">
    <property type="entry name" value="Multidrug efflux transporter AcrB pore domain like"/>
    <property type="match status" value="1"/>
</dbReference>
<dbReference type="SUPFAM" id="SSF82866">
    <property type="entry name" value="Multidrug efflux transporter AcrB transmembrane domain"/>
    <property type="match status" value="2"/>
</dbReference>
<dbReference type="Gene3D" id="1.20.1640.10">
    <property type="entry name" value="Multidrug efflux transporter AcrB transmembrane domain"/>
    <property type="match status" value="2"/>
</dbReference>
<evidence type="ECO:0000313" key="3">
    <source>
        <dbReference type="Proteomes" id="UP000767854"/>
    </source>
</evidence>
<dbReference type="EMBL" id="JAFBDT010000003">
    <property type="protein sequence ID" value="MBM7561038.1"/>
    <property type="molecule type" value="Genomic_DNA"/>
</dbReference>
<sequence length="1008" mass="111187">MNKWIHMALRERKVTILLSLFILAYGVYAYYFVPKQENPDTSSPVAQIITVYPGATASEVEELVTKKIENEVATLDGIEYITSYSNPNVSIVLITLNYEVDYKEQWERMRVLLEGIQADLPANVMPYQIDTELTTSAGIIMSLSGEGYTYEQLESMATHYKESLQQVSGIQKVEIEGGPQKEIQVTLNSAMLSELPLSNKDIMDLIMAQNVSIPSGDIQTESGKIGVKSPKGFESIQDIGNMIVYGSEETGGLVRLKDIATIEFGYNPSFHRFKHEDENAVLITAYFKENENVILVGNEVRETIDRLNKTFPEELNIHEVLYQPQEVDQSVKTFMVNLLQGVGFVVFVVLIGMGIRNAAVVSATIPLSVAITMGAMYLLGIDIQQMSIAALIISLGILVDNSIVISDAIQVKLNDGMAIQDAAYSGTIESSIPVLTSTLTTIAAFAPLMTLPGEAGEFAKSLPQVVIISLIASYLVAMFVTPALGSLFFRARPVEKRKPQNRLRHIFEAVLKGAIQRRFVAFVSIIMILAGTAYGVLHLTVDLFPYADKDLLYIDLYSEKSGDQHYTEALAQSLKEILDAEPEVGTVNTSIGGGFPKFYLTVGVKPPSDDYAQLLFDIDLSKSNRFEDREAFAFYLQSKLDNEVSGGYGTVYLIEINQPGPAVDLKVSGAYREDVDRVSKAIYEYLLASDATINIVNDQPQLGYQYKINVEDDIAMNFGLTKYDIQYQTNLALNGMVATVFQKEGNTYDVVVQNDVETISDVLNLDIKSSFTNQKVPLKQFANVSLDPEFSMIKRFNRLPSVSVSCDVRPGYSSVDLQKKIQIELLDKMDLSGVSIDFGGDQETIEKYISGLLDAAIFAVVIIYVILLIQFNSLVQPVIILSTVPLSIVGSVVILLVFDMNVTFTVGLGVASLIGIVVNNAILLIEYINRDRRTGATLYDACIDSVEKRFRPIMLSTTTTIIGLVPLALSGSSFFTPMAMALMGGLMTSSLLTLIVVPLIYYTLENRQ</sequence>
<comment type="caution">
    <text evidence="2">The sequence shown here is derived from an EMBL/GenBank/DDBJ whole genome shotgun (WGS) entry which is preliminary data.</text>
</comment>
<dbReference type="PRINTS" id="PR00702">
    <property type="entry name" value="ACRIFLAVINRP"/>
</dbReference>
<dbReference type="PANTHER" id="PTHR32063:SF18">
    <property type="entry name" value="CATION EFFLUX SYSTEM PROTEIN"/>
    <property type="match status" value="1"/>
</dbReference>
<feature type="transmembrane region" description="Helical" evidence="1">
    <location>
        <begin position="981"/>
        <end position="1004"/>
    </location>
</feature>
<feature type="transmembrane region" description="Helical" evidence="1">
    <location>
        <begin position="878"/>
        <end position="898"/>
    </location>
</feature>
<dbReference type="Gene3D" id="3.30.2090.10">
    <property type="entry name" value="Multidrug efflux transporter AcrB TolC docking domain, DN and DC subdomains"/>
    <property type="match status" value="2"/>
</dbReference>
<protein>
    <submittedName>
        <fullName evidence="2">Multidrug efflux pump subunit AcrB</fullName>
    </submittedName>
</protein>
<accession>A0ABS2MNQ3</accession>
<dbReference type="InterPro" id="IPR001036">
    <property type="entry name" value="Acrflvin-R"/>
</dbReference>
<dbReference type="Proteomes" id="UP000767854">
    <property type="component" value="Unassembled WGS sequence"/>
</dbReference>
<dbReference type="Gene3D" id="3.30.70.1430">
    <property type="entry name" value="Multidrug efflux transporter AcrB pore domain"/>
    <property type="match status" value="2"/>
</dbReference>
<dbReference type="Gene3D" id="3.30.70.1440">
    <property type="entry name" value="Multidrug efflux transporter AcrB pore domain"/>
    <property type="match status" value="1"/>
</dbReference>
<feature type="transmembrane region" description="Helical" evidence="1">
    <location>
        <begin position="386"/>
        <end position="405"/>
    </location>
</feature>
<dbReference type="Pfam" id="PF00873">
    <property type="entry name" value="ACR_tran"/>
    <property type="match status" value="1"/>
</dbReference>
<feature type="transmembrane region" description="Helical" evidence="1">
    <location>
        <begin position="360"/>
        <end position="380"/>
    </location>
</feature>
<feature type="transmembrane region" description="Helical" evidence="1">
    <location>
        <begin position="953"/>
        <end position="975"/>
    </location>
</feature>
<proteinExistence type="predicted"/>
<dbReference type="RefSeq" id="WP_204662001.1">
    <property type="nucleotide sequence ID" value="NZ_JAFBDT010000003.1"/>
</dbReference>
<keyword evidence="1" id="KW-0472">Membrane</keyword>
<feature type="transmembrane region" description="Helical" evidence="1">
    <location>
        <begin position="848"/>
        <end position="871"/>
    </location>
</feature>
<feature type="transmembrane region" description="Helical" evidence="1">
    <location>
        <begin position="519"/>
        <end position="537"/>
    </location>
</feature>
<dbReference type="PANTHER" id="PTHR32063">
    <property type="match status" value="1"/>
</dbReference>
<reference evidence="2 3" key="1">
    <citation type="submission" date="2021-01" db="EMBL/GenBank/DDBJ databases">
        <title>Genomic Encyclopedia of Type Strains, Phase IV (KMG-IV): sequencing the most valuable type-strain genomes for metagenomic binning, comparative biology and taxonomic classification.</title>
        <authorList>
            <person name="Goeker M."/>
        </authorList>
    </citation>
    <scope>NUCLEOTIDE SEQUENCE [LARGE SCALE GENOMIC DNA]</scope>
    <source>
        <strain evidence="2 3">DSM 24436</strain>
    </source>
</reference>
<gene>
    <name evidence="2" type="ORF">JOC49_000555</name>
</gene>